<reference evidence="1 2" key="1">
    <citation type="submission" date="2020-11" db="EMBL/GenBank/DDBJ databases">
        <title>Erythrobacter sediminis sp. nov., a marine bacterium from a tidal flat of Garorim Bay.</title>
        <authorList>
            <person name="Kim D."/>
            <person name="Yoo Y."/>
            <person name="Kim J.-J."/>
        </authorList>
    </citation>
    <scope>NUCLEOTIDE SEQUENCE [LARGE SCALE GENOMIC DNA]</scope>
    <source>
        <strain evidence="1 2">JGD-13</strain>
    </source>
</reference>
<sequence length="85" mass="9853">MIEVIPMMLFILGWHPDQPGQIDLQRPEIIFLSLEECEAEGARMAARMTEAARGQSDVRYEHRCMALPQEEEFETAFEQLDRSGR</sequence>
<gene>
    <name evidence="1" type="ORF">I5L03_07435</name>
</gene>
<dbReference type="RefSeq" id="WP_197921115.1">
    <property type="nucleotide sequence ID" value="NZ_CAWPTA010000007.1"/>
</dbReference>
<dbReference type="EMBL" id="JAEANY010000002">
    <property type="protein sequence ID" value="MBH5322416.1"/>
    <property type="molecule type" value="Genomic_DNA"/>
</dbReference>
<organism evidence="1 2">
    <name type="scientific">Aurantiacibacter sediminis</name>
    <dbReference type="NCBI Taxonomy" id="2793064"/>
    <lineage>
        <taxon>Bacteria</taxon>
        <taxon>Pseudomonadati</taxon>
        <taxon>Pseudomonadota</taxon>
        <taxon>Alphaproteobacteria</taxon>
        <taxon>Sphingomonadales</taxon>
        <taxon>Erythrobacteraceae</taxon>
        <taxon>Aurantiacibacter</taxon>
    </lineage>
</organism>
<name>A0ABS0N370_9SPHN</name>
<evidence type="ECO:0000313" key="1">
    <source>
        <dbReference type="EMBL" id="MBH5322416.1"/>
    </source>
</evidence>
<protein>
    <submittedName>
        <fullName evidence="1">Uncharacterized protein</fullName>
    </submittedName>
</protein>
<dbReference type="Proteomes" id="UP000602442">
    <property type="component" value="Unassembled WGS sequence"/>
</dbReference>
<keyword evidence="2" id="KW-1185">Reference proteome</keyword>
<comment type="caution">
    <text evidence="1">The sequence shown here is derived from an EMBL/GenBank/DDBJ whole genome shotgun (WGS) entry which is preliminary data.</text>
</comment>
<proteinExistence type="predicted"/>
<accession>A0ABS0N370</accession>
<evidence type="ECO:0000313" key="2">
    <source>
        <dbReference type="Proteomes" id="UP000602442"/>
    </source>
</evidence>